<keyword evidence="2" id="KW-1185">Reference proteome</keyword>
<organism evidence="1 2">
    <name type="scientific">Desulfonema magnum</name>
    <dbReference type="NCBI Taxonomy" id="45655"/>
    <lineage>
        <taxon>Bacteria</taxon>
        <taxon>Pseudomonadati</taxon>
        <taxon>Thermodesulfobacteriota</taxon>
        <taxon>Desulfobacteria</taxon>
        <taxon>Desulfobacterales</taxon>
        <taxon>Desulfococcaceae</taxon>
        <taxon>Desulfonema</taxon>
    </lineage>
</organism>
<accession>A0A975BS12</accession>
<sequence length="80" mass="9266">MPEQKFFIHLFFRGQQENPTFFVTDSRLFRKKGGVFYHYSARHIGNMSVNGGLNMLNMNKMRLCSNIAIGYVIMTLGNTK</sequence>
<reference evidence="1" key="1">
    <citation type="journal article" date="2021" name="Microb. Physiol.">
        <title>Proteogenomic Insights into the Physiology of Marine, Sulfate-Reducing, Filamentous Desulfonema limicola and Desulfonema magnum.</title>
        <authorList>
            <person name="Schnaars V."/>
            <person name="Wohlbrand L."/>
            <person name="Scheve S."/>
            <person name="Hinrichs C."/>
            <person name="Reinhardt R."/>
            <person name="Rabus R."/>
        </authorList>
    </citation>
    <scope>NUCLEOTIDE SEQUENCE</scope>
    <source>
        <strain evidence="1">4be13</strain>
    </source>
</reference>
<dbReference type="KEGG" id="dmm:dnm_066360"/>
<dbReference type="Proteomes" id="UP000663722">
    <property type="component" value="Chromosome"/>
</dbReference>
<proteinExistence type="predicted"/>
<dbReference type="AlphaFoldDB" id="A0A975BS12"/>
<gene>
    <name evidence="1" type="ORF">dnm_066360</name>
</gene>
<protein>
    <submittedName>
        <fullName evidence="1">Uncharacterized protein</fullName>
    </submittedName>
</protein>
<evidence type="ECO:0000313" key="1">
    <source>
        <dbReference type="EMBL" id="QTA90576.1"/>
    </source>
</evidence>
<name>A0A975BS12_9BACT</name>
<dbReference type="EMBL" id="CP061800">
    <property type="protein sequence ID" value="QTA90576.1"/>
    <property type="molecule type" value="Genomic_DNA"/>
</dbReference>
<evidence type="ECO:0000313" key="2">
    <source>
        <dbReference type="Proteomes" id="UP000663722"/>
    </source>
</evidence>